<organism evidence="1 2">
    <name type="scientific">Periconia macrospinosa</name>
    <dbReference type="NCBI Taxonomy" id="97972"/>
    <lineage>
        <taxon>Eukaryota</taxon>
        <taxon>Fungi</taxon>
        <taxon>Dikarya</taxon>
        <taxon>Ascomycota</taxon>
        <taxon>Pezizomycotina</taxon>
        <taxon>Dothideomycetes</taxon>
        <taxon>Pleosporomycetidae</taxon>
        <taxon>Pleosporales</taxon>
        <taxon>Massarineae</taxon>
        <taxon>Periconiaceae</taxon>
        <taxon>Periconia</taxon>
    </lineage>
</organism>
<gene>
    <name evidence="1" type="ORF">DM02DRAFT_373134</name>
</gene>
<dbReference type="AlphaFoldDB" id="A0A2V1D0D2"/>
<dbReference type="Proteomes" id="UP000244855">
    <property type="component" value="Unassembled WGS sequence"/>
</dbReference>
<evidence type="ECO:0008006" key="3">
    <source>
        <dbReference type="Google" id="ProtNLM"/>
    </source>
</evidence>
<proteinExistence type="predicted"/>
<reference evidence="1 2" key="1">
    <citation type="journal article" date="2018" name="Sci. Rep.">
        <title>Comparative genomics provides insights into the lifestyle and reveals functional heterogeneity of dark septate endophytic fungi.</title>
        <authorList>
            <person name="Knapp D.G."/>
            <person name="Nemeth J.B."/>
            <person name="Barry K."/>
            <person name="Hainaut M."/>
            <person name="Henrissat B."/>
            <person name="Johnson J."/>
            <person name="Kuo A."/>
            <person name="Lim J.H.P."/>
            <person name="Lipzen A."/>
            <person name="Nolan M."/>
            <person name="Ohm R.A."/>
            <person name="Tamas L."/>
            <person name="Grigoriev I.V."/>
            <person name="Spatafora J.W."/>
            <person name="Nagy L.G."/>
            <person name="Kovacs G.M."/>
        </authorList>
    </citation>
    <scope>NUCLEOTIDE SEQUENCE [LARGE SCALE GENOMIC DNA]</scope>
    <source>
        <strain evidence="1 2">DSE2036</strain>
    </source>
</reference>
<accession>A0A2V1D0D2</accession>
<evidence type="ECO:0000313" key="2">
    <source>
        <dbReference type="Proteomes" id="UP000244855"/>
    </source>
</evidence>
<evidence type="ECO:0000313" key="1">
    <source>
        <dbReference type="EMBL" id="PVH91069.1"/>
    </source>
</evidence>
<name>A0A2V1D0D2_9PLEO</name>
<dbReference type="EMBL" id="KZ805973">
    <property type="protein sequence ID" value="PVH91069.1"/>
    <property type="molecule type" value="Genomic_DNA"/>
</dbReference>
<keyword evidence="2" id="KW-1185">Reference proteome</keyword>
<sequence length="161" mass="18594">MALFLDLKAKGKSPIEKNPLLQQLFPAFLQPTISICYRTIEDILRNMPWCHSEKTTLAIARPETSWRRMYAEQPPRHYFFTSFATLPVRLTMGSIYCTISDMFCSSEEQSSRPLLWVDEADNSIVYTIRNRPCHDPISPVHYRRLRLVCGGAKSHSSLRQG</sequence>
<protein>
    <recommendedName>
        <fullName evidence="3">F-box domain-containing protein</fullName>
    </recommendedName>
</protein>